<keyword evidence="1" id="KW-1133">Transmembrane helix</keyword>
<feature type="transmembrane region" description="Helical" evidence="1">
    <location>
        <begin position="218"/>
        <end position="243"/>
    </location>
</feature>
<keyword evidence="3" id="KW-1185">Reference proteome</keyword>
<dbReference type="EMBL" id="JBHSBL010000013">
    <property type="protein sequence ID" value="MFC4065780.1"/>
    <property type="molecule type" value="Genomic_DNA"/>
</dbReference>
<keyword evidence="1" id="KW-0812">Transmembrane</keyword>
<evidence type="ECO:0008006" key="4">
    <source>
        <dbReference type="Google" id="ProtNLM"/>
    </source>
</evidence>
<evidence type="ECO:0000256" key="1">
    <source>
        <dbReference type="SAM" id="Phobius"/>
    </source>
</evidence>
<reference evidence="3" key="1">
    <citation type="journal article" date="2019" name="Int. J. Syst. Evol. Microbiol.">
        <title>The Global Catalogue of Microorganisms (GCM) 10K type strain sequencing project: providing services to taxonomists for standard genome sequencing and annotation.</title>
        <authorList>
            <consortium name="The Broad Institute Genomics Platform"/>
            <consortium name="The Broad Institute Genome Sequencing Center for Infectious Disease"/>
            <person name="Wu L."/>
            <person name="Ma J."/>
        </authorList>
    </citation>
    <scope>NUCLEOTIDE SEQUENCE [LARGE SCALE GENOMIC DNA]</scope>
    <source>
        <strain evidence="3">TBRC 5832</strain>
    </source>
</reference>
<proteinExistence type="predicted"/>
<gene>
    <name evidence="2" type="ORF">ACFO0C_12635</name>
</gene>
<dbReference type="RefSeq" id="WP_378066767.1">
    <property type="nucleotide sequence ID" value="NZ_JBHSBL010000013.1"/>
</dbReference>
<evidence type="ECO:0000313" key="3">
    <source>
        <dbReference type="Proteomes" id="UP001595867"/>
    </source>
</evidence>
<keyword evidence="1" id="KW-0472">Membrane</keyword>
<feature type="transmembrane region" description="Helical" evidence="1">
    <location>
        <begin position="16"/>
        <end position="35"/>
    </location>
</feature>
<sequence length="302" mass="32254">MTGLLAELGKKLADRWLTALMLPGLLLVAVAVVGFRLSHRHPFDVAALSRWVDDTAASPVGRSQGALLLITAAVLLAAGAAGLAAAGLGAGCGRWCVAEGSWPPGSWLAAWRRRRWEQADRAAREALRAAAADVTKPHPPLRAAILRRDRIALRAPHRPTFVGDRFSAVDQRVADAYGLDLLAVWPRMWLVVDDPVRAQTSAAQDAYAAALRLAGWGILYLGLGVMWWPAAVVGLVVLAVAWVRVRQTAGLLADLVEATVDLHGRTLADRLGLPVDGQLTRAQGQMVTAALRKDVPLSLPES</sequence>
<evidence type="ECO:0000313" key="2">
    <source>
        <dbReference type="EMBL" id="MFC4065780.1"/>
    </source>
</evidence>
<dbReference type="Proteomes" id="UP001595867">
    <property type="component" value="Unassembled WGS sequence"/>
</dbReference>
<accession>A0ABV8IPI1</accession>
<organism evidence="2 3">
    <name type="scientific">Actinoplanes subglobosus</name>
    <dbReference type="NCBI Taxonomy" id="1547892"/>
    <lineage>
        <taxon>Bacteria</taxon>
        <taxon>Bacillati</taxon>
        <taxon>Actinomycetota</taxon>
        <taxon>Actinomycetes</taxon>
        <taxon>Micromonosporales</taxon>
        <taxon>Micromonosporaceae</taxon>
        <taxon>Actinoplanes</taxon>
    </lineage>
</organism>
<feature type="transmembrane region" description="Helical" evidence="1">
    <location>
        <begin position="66"/>
        <end position="88"/>
    </location>
</feature>
<name>A0ABV8IPI1_9ACTN</name>
<comment type="caution">
    <text evidence="2">The sequence shown here is derived from an EMBL/GenBank/DDBJ whole genome shotgun (WGS) entry which is preliminary data.</text>
</comment>
<protein>
    <recommendedName>
        <fullName evidence="4">Vegetative cell wall protein gp1</fullName>
    </recommendedName>
</protein>